<geneLocation type="plasmid" evidence="1 2">
    <name>pCNAC48</name>
</geneLocation>
<dbReference type="EMBL" id="CP099557">
    <property type="protein sequence ID" value="UYF44477.1"/>
    <property type="molecule type" value="Genomic_DNA"/>
</dbReference>
<gene>
    <name evidence="1" type="ORF">NGX11_11005</name>
</gene>
<evidence type="ECO:0000313" key="2">
    <source>
        <dbReference type="Proteomes" id="UP001164100"/>
    </source>
</evidence>
<accession>A0AA46NHD3</accession>
<dbReference type="AlphaFoldDB" id="A0AA46NHD3"/>
<evidence type="ECO:0008006" key="3">
    <source>
        <dbReference type="Google" id="ProtNLM"/>
    </source>
</evidence>
<keyword evidence="1" id="KW-0614">Plasmid</keyword>
<reference evidence="1" key="1">
    <citation type="journal article" date="2022" name="Front. Microbiol.">
        <title>Species classification and novel plasmid identifications in Arcobacter cryaerophilus and Arcobacter cryaerophilus-like organisms.</title>
        <authorList>
            <person name="Zhou G."/>
            <person name="Wang M."/>
            <person name="Wang H."/>
            <person name="Chen X."/>
            <person name="Gu Y."/>
            <person name="Shao Z."/>
            <person name="Zhang J."/>
            <person name="Zhang M."/>
        </authorList>
    </citation>
    <scope>NUCLEOTIDE SEQUENCE</scope>
    <source>
        <strain evidence="1">ICDCAC48</strain>
    </source>
</reference>
<evidence type="ECO:0000313" key="1">
    <source>
        <dbReference type="EMBL" id="UYF44477.1"/>
    </source>
</evidence>
<organism evidence="1 2">
    <name type="scientific">Aliarcobacter cryaerophilus</name>
    <dbReference type="NCBI Taxonomy" id="28198"/>
    <lineage>
        <taxon>Bacteria</taxon>
        <taxon>Pseudomonadati</taxon>
        <taxon>Campylobacterota</taxon>
        <taxon>Epsilonproteobacteria</taxon>
        <taxon>Campylobacterales</taxon>
        <taxon>Arcobacteraceae</taxon>
        <taxon>Aliarcobacter</taxon>
    </lineage>
</organism>
<dbReference type="Proteomes" id="UP001164100">
    <property type="component" value="Plasmid pCNAC48"/>
</dbReference>
<proteinExistence type="predicted"/>
<protein>
    <recommendedName>
        <fullName evidence="3">WYL domain-containing protein</fullName>
    </recommendedName>
</protein>
<name>A0AA46NHD3_9BACT</name>
<sequence length="348" mass="41227">MNERIKTIYTYLYEKSEYCTKAKLANILGVNPKTIENTLKPLIDEIIFDKTLERYRFNTLLPKYIPYKVFYKLFQDSIVNNIIKDDFLRIEETIDSSENALMIETNKLSNITQKIIMFNIAMNDNCILDIEYSKPGSSEIENKFVQPNTIFTNGFTYYCYITYDEKNKKNVGEQRTLAFSSIGNIKADTYITNKTFKIEQKGNAFGPFSKEKYILLEFDRISSGFFQRERMFDFGQYEIIEMDFETGIYIVKMYYNSLDIEVLKIIQQWMPHIRVHPTDENKNLIYEKIKTNFLELDKQFSKTILKVIEDKRSEIENSHSIEYKNVIVDAFINIESLIRKLLFKGNEK</sequence>
<dbReference type="RefSeq" id="WP_263515134.1">
    <property type="nucleotide sequence ID" value="NZ_CP099557.1"/>
</dbReference>